<feature type="region of interest" description="Disordered" evidence="1">
    <location>
        <begin position="671"/>
        <end position="694"/>
    </location>
</feature>
<feature type="region of interest" description="Disordered" evidence="1">
    <location>
        <begin position="358"/>
        <end position="381"/>
    </location>
</feature>
<feature type="compositionally biased region" description="Basic residues" evidence="1">
    <location>
        <begin position="1013"/>
        <end position="1025"/>
    </location>
</feature>
<sequence>MDDELSLPDWNSGLWHEQAAIDCSPVKQPLAQVTLKDGNTQRVTALGRPGAAPGAAAAAMPAFVAAPPPARPHQLGAPGAGHHSADGGVADAPPGSASRRTHTPSRTGLKARAVRPSRLGLTPGGKQPELFAVPAGTASKPAAAAAAGTLPQPTTGGGGGLKSILKRLNFSGTKARGMPSIAAGGASTVAAAAAPRQPAGPAAQSTIKQLRFDAGATPAAGTTTDRHGGARHVTFDAATVSPAARTRHSCPGSAAGAASAALPFTPEPTIREEDSVGSDDAPGGGSVNSAAAGHTPYDKRLSSLFRKYQEAGTPELGEAELDALVEGGAVRSPSWKRLSSASVPESIRELAKKYDSDTASLRGLTPPDAPTLAAPALGGADGEAATPVAARVGGEGRSPTLDPTPHHMLDGLMQRNDLYESPPPTQPLGSAAPPSQPPPTQPLAGDASPSPAAPLSPASAVASLLGPLLRATINDIEAEQAQQQPAPASASSPAEFYGFPPMDTPATAGAATPASAAPSSDDGVPRDADGVPTATPNTVTVRRGSYRSSLGVLEEEDDLAANLFSSFTPSESGASPAGASPAGGLVADFAGFSAAPQDVEAGTAGSPADTPGSDFSFFPTAAASAGAASYRQTPAEGATPELAGAAPAGVGISPEILGYYEQQAAAQRAAASTAKAPRATAGPSSSQAGSHPTMMPRSIIKSGRPLAESGTPVLGHAQRGEAPPPTTITRELQALMADLRLEDPGALEQMGTVSALSPVRATGSLRGFLGGLARAITPVRRSARTRTPAKPLEAMLEETGYSYVPNAAMMHGDATPLVEAAEAKAARQAARQTGGVGDAGLPEVASATPGTGRRYSTRGAARAESAAPEALCAEDGVAAAASTPTADMAITGTRLNLRQLRTPLSRAHAAAEPATPAADVPVAQDASPHLAESPSSFAAQASSAAAAAGTPAAAPRSGYSLRSSTAKKERRKLSTPKGTPKAQDSSIQEQQQRRGNSATPPQMSPTEQGIRASLRRSARKSRTAQ</sequence>
<dbReference type="Proteomes" id="UP000239649">
    <property type="component" value="Unassembled WGS sequence"/>
</dbReference>
<feature type="region of interest" description="Disordered" evidence="1">
    <location>
        <begin position="475"/>
        <end position="545"/>
    </location>
</feature>
<evidence type="ECO:0000256" key="1">
    <source>
        <dbReference type="SAM" id="MobiDB-lite"/>
    </source>
</evidence>
<feature type="compositionally biased region" description="Low complexity" evidence="1">
    <location>
        <begin position="504"/>
        <end position="522"/>
    </location>
</feature>
<gene>
    <name evidence="2" type="ORF">C2E20_0055</name>
</gene>
<feature type="region of interest" description="Disordered" evidence="1">
    <location>
        <begin position="240"/>
        <end position="294"/>
    </location>
</feature>
<proteinExistence type="predicted"/>
<protein>
    <submittedName>
        <fullName evidence="2">Uncharacterized protein</fullName>
    </submittedName>
</protein>
<reference evidence="2 3" key="1">
    <citation type="journal article" date="2018" name="Plant J.">
        <title>Genome sequences of Chlorella sorokiniana UTEX 1602 and Micractinium conductrix SAG 241.80: implications to maltose excretion by a green alga.</title>
        <authorList>
            <person name="Arriola M.B."/>
            <person name="Velmurugan N."/>
            <person name="Zhang Y."/>
            <person name="Plunkett M.H."/>
            <person name="Hondzo H."/>
            <person name="Barney B.M."/>
        </authorList>
    </citation>
    <scope>NUCLEOTIDE SEQUENCE [LARGE SCALE GENOMIC DNA]</scope>
    <source>
        <strain evidence="2 3">SAG 241.80</strain>
    </source>
</reference>
<evidence type="ECO:0000313" key="3">
    <source>
        <dbReference type="Proteomes" id="UP000239649"/>
    </source>
</evidence>
<comment type="caution">
    <text evidence="2">The sequence shown here is derived from an EMBL/GenBank/DDBJ whole genome shotgun (WGS) entry which is preliminary data.</text>
</comment>
<feature type="compositionally biased region" description="Low complexity" evidence="1">
    <location>
        <begin position="479"/>
        <end position="495"/>
    </location>
</feature>
<dbReference type="AlphaFoldDB" id="A0A2P6VPQ6"/>
<keyword evidence="3" id="KW-1185">Reference proteome</keyword>
<accession>A0A2P6VPQ6</accession>
<feature type="compositionally biased region" description="Low complexity" evidence="1">
    <location>
        <begin position="252"/>
        <end position="261"/>
    </location>
</feature>
<feature type="compositionally biased region" description="Low complexity" evidence="1">
    <location>
        <begin position="363"/>
        <end position="381"/>
    </location>
</feature>
<organism evidence="2 3">
    <name type="scientific">Micractinium conductrix</name>
    <dbReference type="NCBI Taxonomy" id="554055"/>
    <lineage>
        <taxon>Eukaryota</taxon>
        <taxon>Viridiplantae</taxon>
        <taxon>Chlorophyta</taxon>
        <taxon>core chlorophytes</taxon>
        <taxon>Trebouxiophyceae</taxon>
        <taxon>Chlorellales</taxon>
        <taxon>Chlorellaceae</taxon>
        <taxon>Chlorella clade</taxon>
        <taxon>Micractinium</taxon>
    </lineage>
</organism>
<feature type="compositionally biased region" description="Low complexity" evidence="1">
    <location>
        <begin position="671"/>
        <end position="681"/>
    </location>
</feature>
<feature type="region of interest" description="Disordered" evidence="1">
    <location>
        <begin position="904"/>
        <end position="1025"/>
    </location>
</feature>
<dbReference type="EMBL" id="LHPF02000001">
    <property type="protein sequence ID" value="PSC76059.1"/>
    <property type="molecule type" value="Genomic_DNA"/>
</dbReference>
<name>A0A2P6VPQ6_9CHLO</name>
<dbReference type="OrthoDB" id="514387at2759"/>
<feature type="compositionally biased region" description="Low complexity" evidence="1">
    <location>
        <begin position="442"/>
        <end position="458"/>
    </location>
</feature>
<feature type="region of interest" description="Disordered" evidence="1">
    <location>
        <begin position="415"/>
        <end position="458"/>
    </location>
</feature>
<feature type="region of interest" description="Disordered" evidence="1">
    <location>
        <begin position="67"/>
        <end position="127"/>
    </location>
</feature>
<feature type="compositionally biased region" description="Low complexity" evidence="1">
    <location>
        <begin position="907"/>
        <end position="957"/>
    </location>
</feature>
<feature type="compositionally biased region" description="Polar residues" evidence="1">
    <location>
        <begin position="982"/>
        <end position="1007"/>
    </location>
</feature>
<feature type="region of interest" description="Disordered" evidence="1">
    <location>
        <begin position="832"/>
        <end position="866"/>
    </location>
</feature>
<evidence type="ECO:0000313" key="2">
    <source>
        <dbReference type="EMBL" id="PSC76059.1"/>
    </source>
</evidence>
<feature type="region of interest" description="Disordered" evidence="1">
    <location>
        <begin position="598"/>
        <end position="617"/>
    </location>
</feature>